<protein>
    <submittedName>
        <fullName evidence="2">Uncharacterized protein</fullName>
    </submittedName>
</protein>
<feature type="compositionally biased region" description="Basic and acidic residues" evidence="1">
    <location>
        <begin position="1"/>
        <end position="10"/>
    </location>
</feature>
<comment type="caution">
    <text evidence="2">The sequence shown here is derived from an EMBL/GenBank/DDBJ whole genome shotgun (WGS) entry which is preliminary data.</text>
</comment>
<gene>
    <name evidence="2" type="ORF">GTA08_BOTSDO13155</name>
</gene>
<proteinExistence type="predicted"/>
<name>A0A8H4J5Q0_9PEZI</name>
<dbReference type="EMBL" id="WWBZ02000010">
    <property type="protein sequence ID" value="KAF4311313.1"/>
    <property type="molecule type" value="Genomic_DNA"/>
</dbReference>
<accession>A0A8H4J5Q0</accession>
<evidence type="ECO:0000256" key="1">
    <source>
        <dbReference type="SAM" id="MobiDB-lite"/>
    </source>
</evidence>
<feature type="region of interest" description="Disordered" evidence="1">
    <location>
        <begin position="1"/>
        <end position="31"/>
    </location>
</feature>
<evidence type="ECO:0000313" key="2">
    <source>
        <dbReference type="EMBL" id="KAF4311313.1"/>
    </source>
</evidence>
<dbReference type="Proteomes" id="UP000572817">
    <property type="component" value="Unassembled WGS sequence"/>
</dbReference>
<reference evidence="2" key="1">
    <citation type="submission" date="2020-04" db="EMBL/GenBank/DDBJ databases">
        <title>Genome Assembly and Annotation of Botryosphaeria dothidea sdau 11-99, a Latent Pathogen of Apple Fruit Ring Rot in China.</title>
        <authorList>
            <person name="Yu C."/>
            <person name="Diao Y."/>
            <person name="Lu Q."/>
            <person name="Zhao J."/>
            <person name="Cui S."/>
            <person name="Peng C."/>
            <person name="He B."/>
            <person name="Liu H."/>
        </authorList>
    </citation>
    <scope>NUCLEOTIDE SEQUENCE [LARGE SCALE GENOMIC DNA]</scope>
    <source>
        <strain evidence="2">Sdau11-99</strain>
    </source>
</reference>
<organism evidence="2 3">
    <name type="scientific">Botryosphaeria dothidea</name>
    <dbReference type="NCBI Taxonomy" id="55169"/>
    <lineage>
        <taxon>Eukaryota</taxon>
        <taxon>Fungi</taxon>
        <taxon>Dikarya</taxon>
        <taxon>Ascomycota</taxon>
        <taxon>Pezizomycotina</taxon>
        <taxon>Dothideomycetes</taxon>
        <taxon>Dothideomycetes incertae sedis</taxon>
        <taxon>Botryosphaeriales</taxon>
        <taxon>Botryosphaeriaceae</taxon>
        <taxon>Botryosphaeria</taxon>
    </lineage>
</organism>
<keyword evidence="3" id="KW-1185">Reference proteome</keyword>
<dbReference type="AlphaFoldDB" id="A0A8H4J5Q0"/>
<feature type="compositionally biased region" description="Pro residues" evidence="1">
    <location>
        <begin position="18"/>
        <end position="31"/>
    </location>
</feature>
<sequence length="178" mass="19927">MLDQAPRDSPELAVSRPILPPSPPLSTPPGPDDLLPKAAHILAVLHERSRGHLVPALPPTEHFALPRDYLVGFFDDKIRCVPSQRCLYRHMLMLCFGFDYDAPAQESVLRIPTALHESFCHGVAAHITDRLKSLARSAPRLSSLLDDIYSLGSTTLELFTDDDSYMPTQRSPDYQFQH</sequence>
<evidence type="ECO:0000313" key="3">
    <source>
        <dbReference type="Proteomes" id="UP000572817"/>
    </source>
</evidence>